<dbReference type="Proteomes" id="UP001320148">
    <property type="component" value="Chromosome"/>
</dbReference>
<feature type="chain" id="PRO_5046533328" evidence="2">
    <location>
        <begin position="22"/>
        <end position="724"/>
    </location>
</feature>
<feature type="signal peptide" evidence="2">
    <location>
        <begin position="1"/>
        <end position="21"/>
    </location>
</feature>
<dbReference type="NCBIfam" id="NF041766">
    <property type="entry name" value="choice_anch_U"/>
    <property type="match status" value="1"/>
</dbReference>
<reference evidence="3 4" key="1">
    <citation type="submission" date="2021-02" db="EMBL/GenBank/DDBJ databases">
        <title>Complete genome of Desulfoluna sp. strain ASN36.</title>
        <authorList>
            <person name="Takahashi A."/>
            <person name="Kojima H."/>
            <person name="Fukui M."/>
        </authorList>
    </citation>
    <scope>NUCLEOTIDE SEQUENCE [LARGE SCALE GENOMIC DNA]</scope>
    <source>
        <strain evidence="3 4">ASN36</strain>
    </source>
</reference>
<dbReference type="RefSeq" id="WP_236889223.1">
    <property type="nucleotide sequence ID" value="NZ_AP024488.1"/>
</dbReference>
<gene>
    <name evidence="3" type="ORF">DSLASN_34450</name>
</gene>
<sequence>MKQFFAWVLVLVLGAAAGALAAVNPDTAPSGMAFDSNRANGAYIVSVLKNSGWQEVGRLDMDRFFRQRDVEIDLSGVVASPVRLRLEKTGGGAAHVDSVALDGQVPVKANTDLGKIVKRDLDAIGVEGHALEMAFQVSPGTHTLQVAGRIEAETIPEYPFLFPLSNLFKEMTPESDFYTYSLNSKGEAPLFKAFSLCGSGHPSGYTYGWVSNDEKNLYVKMDFTPDNTMDGGKDYTAVFVKTKTGVRRFKVSEEERQWGAPEFTYTDKVDYQHKVYSFVIPLSDLGIASPKERKDLQMAFAAYGTAMPALNVTDSAGVTYPVYSYDGMLDSPMKDGFFQPRANFYALEVNAERYGSSASYAVEDSGREVDFSAVSLGGLQVKRKVYVPEESNFIRYLNILSNPSGDAITVDVKVSGALSALSSIQLYQTSSGDAVLAPEDSWMVTHGDSTILAFANIWDGPSGDDTIDSVNRVEGDFDWTWESVTVPAGETVIYMFFGVPQVDKETAAARAVAIGGLSDSSMLSGMSEEEKRQVRNWVLVDDDGISLGEENGAPNGGDGNNDGVPDSFQNHVTSMKTHDGASYVTVVASESTTLSACAAAPVAAENNPPSAVDFDHGSFSFTVNGVAAGGKTEVTLTLSEGVAPDTYYKYGPTPENAEDHWYEFLYDETTETGAKINGNVITLYLVDGERGDADLTANGVIVDPGAPGVKKSSGGGCFVKTATP</sequence>
<evidence type="ECO:0000256" key="1">
    <source>
        <dbReference type="SAM" id="MobiDB-lite"/>
    </source>
</evidence>
<dbReference type="InterPro" id="IPR053784">
    <property type="entry name" value="Choice_anch_U_dom"/>
</dbReference>
<evidence type="ECO:0000313" key="3">
    <source>
        <dbReference type="EMBL" id="BCS97813.1"/>
    </source>
</evidence>
<evidence type="ECO:0000313" key="4">
    <source>
        <dbReference type="Proteomes" id="UP001320148"/>
    </source>
</evidence>
<dbReference type="EMBL" id="AP024488">
    <property type="protein sequence ID" value="BCS97813.1"/>
    <property type="molecule type" value="Genomic_DNA"/>
</dbReference>
<feature type="region of interest" description="Disordered" evidence="1">
    <location>
        <begin position="546"/>
        <end position="567"/>
    </location>
</feature>
<name>A0ABM7PKU2_9BACT</name>
<proteinExistence type="predicted"/>
<keyword evidence="4" id="KW-1185">Reference proteome</keyword>
<keyword evidence="2" id="KW-0732">Signal</keyword>
<organism evidence="3 4">
    <name type="scientific">Desulfoluna limicola</name>
    <dbReference type="NCBI Taxonomy" id="2810562"/>
    <lineage>
        <taxon>Bacteria</taxon>
        <taxon>Pseudomonadati</taxon>
        <taxon>Thermodesulfobacteriota</taxon>
        <taxon>Desulfobacteria</taxon>
        <taxon>Desulfobacterales</taxon>
        <taxon>Desulfolunaceae</taxon>
        <taxon>Desulfoluna</taxon>
    </lineage>
</organism>
<evidence type="ECO:0000256" key="2">
    <source>
        <dbReference type="SAM" id="SignalP"/>
    </source>
</evidence>
<protein>
    <submittedName>
        <fullName evidence="3">Uncharacterized protein</fullName>
    </submittedName>
</protein>
<accession>A0ABM7PKU2</accession>